<dbReference type="PANTHER" id="PTHR34468">
    <property type="entry name" value="MICROTUBULE-ASSOCIATED FUTSCH-LIKE PROTEIN"/>
    <property type="match status" value="1"/>
</dbReference>
<sequence>MIENKVAAGTPYHSAKYCSKCRFDKLETASCWLGQIKLAESVGKHFVPIALIRLPSIPMLAESVGKHLVSVAFFRLAFDSNPIRNLRAELKRYMGRHGYLSYEAEWKEVSRSYGILKDESNVGGESLELGKGKTTCR</sequence>
<keyword evidence="2" id="KW-1185">Reference proteome</keyword>
<gene>
    <name evidence="1" type="ORF">POPTR_016G129200</name>
</gene>
<dbReference type="InParanoid" id="B9IGL7"/>
<name>B9IGL7_POPTR</name>
<dbReference type="EMBL" id="CM009305">
    <property type="protein sequence ID" value="PNS99340.1"/>
    <property type="molecule type" value="Genomic_DNA"/>
</dbReference>
<proteinExistence type="predicted"/>
<evidence type="ECO:0000313" key="2">
    <source>
        <dbReference type="Proteomes" id="UP000006729"/>
    </source>
</evidence>
<dbReference type="eggNOG" id="ENOG502S1UU">
    <property type="taxonomic scope" value="Eukaryota"/>
</dbReference>
<dbReference type="AlphaFoldDB" id="B9IGL7"/>
<dbReference type="PANTHER" id="PTHR34468:SF3">
    <property type="entry name" value="OS03G0288900 PROTEIN"/>
    <property type="match status" value="1"/>
</dbReference>
<accession>B9IGL7</accession>
<protein>
    <submittedName>
        <fullName evidence="1">Uncharacterized protein</fullName>
    </submittedName>
</protein>
<dbReference type="HOGENOM" id="CLU_1868628_0_0_1"/>
<organism evidence="1 2">
    <name type="scientific">Populus trichocarpa</name>
    <name type="common">Western balsam poplar</name>
    <name type="synonym">Populus balsamifera subsp. trichocarpa</name>
    <dbReference type="NCBI Taxonomy" id="3694"/>
    <lineage>
        <taxon>Eukaryota</taxon>
        <taxon>Viridiplantae</taxon>
        <taxon>Streptophyta</taxon>
        <taxon>Embryophyta</taxon>
        <taxon>Tracheophyta</taxon>
        <taxon>Spermatophyta</taxon>
        <taxon>Magnoliopsida</taxon>
        <taxon>eudicotyledons</taxon>
        <taxon>Gunneridae</taxon>
        <taxon>Pentapetalae</taxon>
        <taxon>rosids</taxon>
        <taxon>fabids</taxon>
        <taxon>Malpighiales</taxon>
        <taxon>Salicaceae</taxon>
        <taxon>Saliceae</taxon>
        <taxon>Populus</taxon>
    </lineage>
</organism>
<evidence type="ECO:0000313" key="1">
    <source>
        <dbReference type="EMBL" id="PNS99340.1"/>
    </source>
</evidence>
<dbReference type="Proteomes" id="UP000006729">
    <property type="component" value="Chromosome 16"/>
</dbReference>
<reference evidence="1 2" key="1">
    <citation type="journal article" date="2006" name="Science">
        <title>The genome of black cottonwood, Populus trichocarpa (Torr. &amp; Gray).</title>
        <authorList>
            <person name="Tuskan G.A."/>
            <person name="Difazio S."/>
            <person name="Jansson S."/>
            <person name="Bohlmann J."/>
            <person name="Grigoriev I."/>
            <person name="Hellsten U."/>
            <person name="Putnam N."/>
            <person name="Ralph S."/>
            <person name="Rombauts S."/>
            <person name="Salamov A."/>
            <person name="Schein J."/>
            <person name="Sterck L."/>
            <person name="Aerts A."/>
            <person name="Bhalerao R.R."/>
            <person name="Bhalerao R.P."/>
            <person name="Blaudez D."/>
            <person name="Boerjan W."/>
            <person name="Brun A."/>
            <person name="Brunner A."/>
            <person name="Busov V."/>
            <person name="Campbell M."/>
            <person name="Carlson J."/>
            <person name="Chalot M."/>
            <person name="Chapman J."/>
            <person name="Chen G.L."/>
            <person name="Cooper D."/>
            <person name="Coutinho P.M."/>
            <person name="Couturier J."/>
            <person name="Covert S."/>
            <person name="Cronk Q."/>
            <person name="Cunningham R."/>
            <person name="Davis J."/>
            <person name="Degroeve S."/>
            <person name="Dejardin A."/>
            <person name="Depamphilis C."/>
            <person name="Detter J."/>
            <person name="Dirks B."/>
            <person name="Dubchak I."/>
            <person name="Duplessis S."/>
            <person name="Ehlting J."/>
            <person name="Ellis B."/>
            <person name="Gendler K."/>
            <person name="Goodstein D."/>
            <person name="Gribskov M."/>
            <person name="Grimwood J."/>
            <person name="Groover A."/>
            <person name="Gunter L."/>
            <person name="Hamberger B."/>
            <person name="Heinze B."/>
            <person name="Helariutta Y."/>
            <person name="Henrissat B."/>
            <person name="Holligan D."/>
            <person name="Holt R."/>
            <person name="Huang W."/>
            <person name="Islam-Faridi N."/>
            <person name="Jones S."/>
            <person name="Jones-Rhoades M."/>
            <person name="Jorgensen R."/>
            <person name="Joshi C."/>
            <person name="Kangasjarvi J."/>
            <person name="Karlsson J."/>
            <person name="Kelleher C."/>
            <person name="Kirkpatrick R."/>
            <person name="Kirst M."/>
            <person name="Kohler A."/>
            <person name="Kalluri U."/>
            <person name="Larimer F."/>
            <person name="Leebens-Mack J."/>
            <person name="Leple J.C."/>
            <person name="Locascio P."/>
            <person name="Lou Y."/>
            <person name="Lucas S."/>
            <person name="Martin F."/>
            <person name="Montanini B."/>
            <person name="Napoli C."/>
            <person name="Nelson D.R."/>
            <person name="Nelson C."/>
            <person name="Nieminen K."/>
            <person name="Nilsson O."/>
            <person name="Pereda V."/>
            <person name="Peter G."/>
            <person name="Philippe R."/>
            <person name="Pilate G."/>
            <person name="Poliakov A."/>
            <person name="Razumovskaya J."/>
            <person name="Richardson P."/>
            <person name="Rinaldi C."/>
            <person name="Ritland K."/>
            <person name="Rouze P."/>
            <person name="Ryaboy D."/>
            <person name="Schmutz J."/>
            <person name="Schrader J."/>
            <person name="Segerman B."/>
            <person name="Shin H."/>
            <person name="Siddiqui A."/>
            <person name="Sterky F."/>
            <person name="Terry A."/>
            <person name="Tsai C.J."/>
            <person name="Uberbacher E."/>
            <person name="Unneberg P."/>
            <person name="Vahala J."/>
            <person name="Wall K."/>
            <person name="Wessler S."/>
            <person name="Yang G."/>
            <person name="Yin T."/>
            <person name="Douglas C."/>
            <person name="Marra M."/>
            <person name="Sandberg G."/>
            <person name="Van de Peer Y."/>
            <person name="Rokhsar D."/>
        </authorList>
    </citation>
    <scope>NUCLEOTIDE SEQUENCE [LARGE SCALE GENOMIC DNA]</scope>
    <source>
        <strain evidence="2">cv. Nisqually</strain>
    </source>
</reference>